<reference evidence="1 2" key="1">
    <citation type="journal article" date="2024" name="Science">
        <title>Giant polyketide synthase enzymes in the biosynthesis of giant marine polyether toxins.</title>
        <authorList>
            <person name="Fallon T.R."/>
            <person name="Shende V.V."/>
            <person name="Wierzbicki I.H."/>
            <person name="Pendleton A.L."/>
            <person name="Watervoot N.F."/>
            <person name="Auber R.P."/>
            <person name="Gonzalez D.J."/>
            <person name="Wisecaver J.H."/>
            <person name="Moore B.S."/>
        </authorList>
    </citation>
    <scope>NUCLEOTIDE SEQUENCE [LARGE SCALE GENOMIC DNA]</scope>
    <source>
        <strain evidence="1 2">12B1</strain>
    </source>
</reference>
<organism evidence="1 2">
    <name type="scientific">Prymnesium parvum</name>
    <name type="common">Toxic golden alga</name>
    <dbReference type="NCBI Taxonomy" id="97485"/>
    <lineage>
        <taxon>Eukaryota</taxon>
        <taxon>Haptista</taxon>
        <taxon>Haptophyta</taxon>
        <taxon>Prymnesiophyceae</taxon>
        <taxon>Prymnesiales</taxon>
        <taxon>Prymnesiaceae</taxon>
        <taxon>Prymnesium</taxon>
    </lineage>
</organism>
<name>A0AB34K3M4_PRYPA</name>
<evidence type="ECO:0000313" key="1">
    <source>
        <dbReference type="EMBL" id="KAL1528635.1"/>
    </source>
</evidence>
<accession>A0AB34K3M4</accession>
<protein>
    <submittedName>
        <fullName evidence="1">Uncharacterized protein</fullName>
    </submittedName>
</protein>
<proteinExistence type="predicted"/>
<sequence length="71" mass="8585">MSNFCRRNDLRVARLFHMADTDTWDWFLGSIINSKVASKNYFWVKHEDNVEVKNSFYPTGYGKEWIFIKME</sequence>
<keyword evidence="2" id="KW-1185">Reference proteome</keyword>
<comment type="caution">
    <text evidence="1">The sequence shown here is derived from an EMBL/GenBank/DDBJ whole genome shotgun (WGS) entry which is preliminary data.</text>
</comment>
<gene>
    <name evidence="1" type="ORF">AB1Y20_009973</name>
</gene>
<dbReference type="Proteomes" id="UP001515480">
    <property type="component" value="Unassembled WGS sequence"/>
</dbReference>
<dbReference type="AlphaFoldDB" id="A0AB34K3M4"/>
<dbReference type="EMBL" id="JBGBPQ010000002">
    <property type="protein sequence ID" value="KAL1528635.1"/>
    <property type="molecule type" value="Genomic_DNA"/>
</dbReference>
<evidence type="ECO:0000313" key="2">
    <source>
        <dbReference type="Proteomes" id="UP001515480"/>
    </source>
</evidence>